<evidence type="ECO:0000313" key="6">
    <source>
        <dbReference type="EMBL" id="OCS87418.1"/>
    </source>
</evidence>
<dbReference type="SUPFAM" id="SSF52540">
    <property type="entry name" value="P-loop containing nucleoside triphosphate hydrolases"/>
    <property type="match status" value="1"/>
</dbReference>
<accession>A0A1C0YJR7</accession>
<keyword evidence="2" id="KW-0067">ATP-binding</keyword>
<dbReference type="InterPro" id="IPR011545">
    <property type="entry name" value="DEAD/DEAH_box_helicase_dom"/>
</dbReference>
<evidence type="ECO:0008006" key="8">
    <source>
        <dbReference type="Google" id="ProtNLM"/>
    </source>
</evidence>
<dbReference type="PROSITE" id="PS51192">
    <property type="entry name" value="HELICASE_ATP_BIND_1"/>
    <property type="match status" value="1"/>
</dbReference>
<name>A0A1C0YJR7_9BACL</name>
<sequence length="439" mass="49564">MHFLEGRIVDTCVYEHEAWFQEAVAKKFLVYKAGIIDGQCQRCRNTNLSFFYTFHCAVCEDVCTYCRKCIRLGRVSSCTQLVTWNGPPYTRAIAHHYNFHGQLTAAQQHAAEQIIDSLEQKRGHLLHAVCGAGKTEILFQPIVAALKKGLRVCVATPRTDVVLELFPRFQQAFSQTSIQALYGGATVEPIFAQLIIATTHQLLRFEDAFDVMIVDEADAFPYTYDDMLQQAVHKAKTPDAPILFVTATPTKPLLKQMKKEQWGYSFLPRRYHGYALPVPTMRALRRAAKQIRSGKIPSKLKGWIEERLAQQQPFLLFVPTVELVKQLVPLLQQLDEQIDGVYAEDEARKEKVLALRAQQLKGLVTTTILERGITITNVQVAVICADDAIFDAGALIQISGRVGRHQAYPTGDIVLFYDAITLAMDEAIREIKRLNEVRV</sequence>
<dbReference type="Pfam" id="PF00270">
    <property type="entry name" value="DEAD"/>
    <property type="match status" value="1"/>
</dbReference>
<gene>
    <name evidence="6" type="ORF">A6M13_08860</name>
</gene>
<dbReference type="GO" id="GO:0003677">
    <property type="term" value="F:DNA binding"/>
    <property type="evidence" value="ECO:0007669"/>
    <property type="project" value="UniProtKB-KW"/>
</dbReference>
<dbReference type="Pfam" id="PF00271">
    <property type="entry name" value="Helicase_C"/>
    <property type="match status" value="1"/>
</dbReference>
<comment type="caution">
    <text evidence="6">The sequence shown here is derived from an EMBL/GenBank/DDBJ whole genome shotgun (WGS) entry which is preliminary data.</text>
</comment>
<dbReference type="OrthoDB" id="2077914at2"/>
<dbReference type="RefSeq" id="WP_066542894.1">
    <property type="nucleotide sequence ID" value="NZ_MASJ01000003.1"/>
</dbReference>
<dbReference type="Gene3D" id="3.40.50.300">
    <property type="entry name" value="P-loop containing nucleotide triphosphate hydrolases"/>
    <property type="match status" value="2"/>
</dbReference>
<proteinExistence type="predicted"/>
<dbReference type="InterPro" id="IPR027417">
    <property type="entry name" value="P-loop_NTPase"/>
</dbReference>
<dbReference type="InterPro" id="IPR014001">
    <property type="entry name" value="Helicase_ATP-bd"/>
</dbReference>
<dbReference type="PANTHER" id="PTHR30580:SF1">
    <property type="entry name" value="COMF OPERON PROTEIN 1"/>
    <property type="match status" value="1"/>
</dbReference>
<dbReference type="GO" id="GO:0006302">
    <property type="term" value="P:double-strand break repair"/>
    <property type="evidence" value="ECO:0007669"/>
    <property type="project" value="TreeGrafter"/>
</dbReference>
<keyword evidence="1" id="KW-0547">Nucleotide-binding</keyword>
<feature type="domain" description="Helicase ATP-binding" evidence="4">
    <location>
        <begin position="115"/>
        <end position="267"/>
    </location>
</feature>
<evidence type="ECO:0000313" key="7">
    <source>
        <dbReference type="Proteomes" id="UP000093199"/>
    </source>
</evidence>
<dbReference type="GO" id="GO:0006270">
    <property type="term" value="P:DNA replication initiation"/>
    <property type="evidence" value="ECO:0007669"/>
    <property type="project" value="TreeGrafter"/>
</dbReference>
<reference evidence="6 7" key="1">
    <citation type="submission" date="2016-07" db="EMBL/GenBank/DDBJ databases">
        <title>Caryophanon tenue genome sequencing.</title>
        <authorList>
            <person name="Verma A."/>
            <person name="Pal Y."/>
            <person name="Krishnamurthi S."/>
        </authorList>
    </citation>
    <scope>NUCLEOTIDE SEQUENCE [LARGE SCALE GENOMIC DNA]</scope>
    <source>
        <strain evidence="6 7">DSM 14152</strain>
    </source>
</reference>
<evidence type="ECO:0000259" key="5">
    <source>
        <dbReference type="PROSITE" id="PS51194"/>
    </source>
</evidence>
<organism evidence="6 7">
    <name type="scientific">Caryophanon tenue</name>
    <dbReference type="NCBI Taxonomy" id="33978"/>
    <lineage>
        <taxon>Bacteria</taxon>
        <taxon>Bacillati</taxon>
        <taxon>Bacillota</taxon>
        <taxon>Bacilli</taxon>
        <taxon>Bacillales</taxon>
        <taxon>Caryophanaceae</taxon>
        <taxon>Caryophanon</taxon>
    </lineage>
</organism>
<dbReference type="PANTHER" id="PTHR30580">
    <property type="entry name" value="PRIMOSOMAL PROTEIN N"/>
    <property type="match status" value="1"/>
</dbReference>
<dbReference type="SMART" id="SM00487">
    <property type="entry name" value="DEXDc"/>
    <property type="match status" value="1"/>
</dbReference>
<dbReference type="EMBL" id="MASJ01000003">
    <property type="protein sequence ID" value="OCS87418.1"/>
    <property type="molecule type" value="Genomic_DNA"/>
</dbReference>
<dbReference type="Proteomes" id="UP000093199">
    <property type="component" value="Unassembled WGS sequence"/>
</dbReference>
<keyword evidence="3" id="KW-0238">DNA-binding</keyword>
<dbReference type="AlphaFoldDB" id="A0A1C0YJR7"/>
<protein>
    <recommendedName>
        <fullName evidence="8">DNA/RNA helicase</fullName>
    </recommendedName>
</protein>
<keyword evidence="7" id="KW-1185">Reference proteome</keyword>
<dbReference type="GO" id="GO:0043138">
    <property type="term" value="F:3'-5' DNA helicase activity"/>
    <property type="evidence" value="ECO:0007669"/>
    <property type="project" value="TreeGrafter"/>
</dbReference>
<evidence type="ECO:0000256" key="2">
    <source>
        <dbReference type="ARBA" id="ARBA00022840"/>
    </source>
</evidence>
<dbReference type="SMART" id="SM00490">
    <property type="entry name" value="HELICc"/>
    <property type="match status" value="1"/>
</dbReference>
<dbReference type="InterPro" id="IPR001650">
    <property type="entry name" value="Helicase_C-like"/>
</dbReference>
<evidence type="ECO:0000259" key="4">
    <source>
        <dbReference type="PROSITE" id="PS51192"/>
    </source>
</evidence>
<evidence type="ECO:0000256" key="1">
    <source>
        <dbReference type="ARBA" id="ARBA00022741"/>
    </source>
</evidence>
<dbReference type="STRING" id="33978.A6M13_08860"/>
<dbReference type="GO" id="GO:0006310">
    <property type="term" value="P:DNA recombination"/>
    <property type="evidence" value="ECO:0007669"/>
    <property type="project" value="TreeGrafter"/>
</dbReference>
<dbReference type="PROSITE" id="PS51194">
    <property type="entry name" value="HELICASE_CTER"/>
    <property type="match status" value="1"/>
</dbReference>
<dbReference type="GO" id="GO:0005524">
    <property type="term" value="F:ATP binding"/>
    <property type="evidence" value="ECO:0007669"/>
    <property type="project" value="UniProtKB-KW"/>
</dbReference>
<evidence type="ECO:0000256" key="3">
    <source>
        <dbReference type="ARBA" id="ARBA00023125"/>
    </source>
</evidence>
<feature type="domain" description="Helicase C-terminal" evidence="5">
    <location>
        <begin position="303"/>
        <end position="439"/>
    </location>
</feature>